<reference evidence="2 4" key="2">
    <citation type="journal article" date="2018" name="Syst. Appl. Microbiol.">
        <title>Flavobacterium circumlabens sp. nov. and Flavobacterium cupreum sp. nov., two psychrotrophic species isolated from Antarctic environmental samples.</title>
        <authorList>
            <person name="Kralova S."/>
            <person name="Busse H.J."/>
            <person name="Svec P."/>
            <person name="Maslanova I."/>
            <person name="Stankova E."/>
            <person name="Bartak M."/>
            <person name="Sedlacek I."/>
        </authorList>
    </citation>
    <scope>NUCLEOTIDE SEQUENCE [LARGE SCALE GENOMIC DNA]</scope>
    <source>
        <strain evidence="2 4">CCM 8828</strain>
    </source>
</reference>
<evidence type="ECO:0000313" key="3">
    <source>
        <dbReference type="Proteomes" id="UP000295270"/>
    </source>
</evidence>
<name>A0A4Y7UG55_9FLAO</name>
<keyword evidence="3" id="KW-1185">Reference proteome</keyword>
<evidence type="ECO:0000313" key="4">
    <source>
        <dbReference type="Proteomes" id="UP000298340"/>
    </source>
</evidence>
<dbReference type="OrthoDB" id="1339442at2"/>
<dbReference type="RefSeq" id="WP_132034345.1">
    <property type="nucleotide sequence ID" value="NZ_QWDN01000002.1"/>
</dbReference>
<dbReference type="Proteomes" id="UP000298340">
    <property type="component" value="Unassembled WGS sequence"/>
</dbReference>
<gene>
    <name evidence="2" type="ORF">D0809_09400</name>
    <name evidence="1" type="ORF">EV142_102758</name>
</gene>
<accession>A0A4Y7UG55</accession>
<protein>
    <submittedName>
        <fullName evidence="2">Uncharacterized protein</fullName>
    </submittedName>
</protein>
<dbReference type="EMBL" id="SLWA01000002">
    <property type="protein sequence ID" value="TCN60138.1"/>
    <property type="molecule type" value="Genomic_DNA"/>
</dbReference>
<sequence>MKLKKIFLLVNIVLLFNFSYSQNLEKKKIGLIFNINGPYRITRQAMSNTIERSNVDKKDMFYSAYKFLETGKGNPTERILKAYLKNLDSLNVEITQIKDTISQANSPIFVWTKPEYVSEDLKKIKTKYNLDYLFIVDGQFGIEFEKAGVFNGDKRTNIFLNNAFINLETNEVVSNFNVGNISNIKKKNILSPPNFPNIEKSMNDLLNDKVLPEIERKIKRKIVIP</sequence>
<dbReference type="AlphaFoldDB" id="A0A4Y7UG55"/>
<evidence type="ECO:0000313" key="2">
    <source>
        <dbReference type="EMBL" id="TEB45364.1"/>
    </source>
</evidence>
<dbReference type="EMBL" id="QWDN01000002">
    <property type="protein sequence ID" value="TEB45364.1"/>
    <property type="molecule type" value="Genomic_DNA"/>
</dbReference>
<comment type="caution">
    <text evidence="2">The sequence shown here is derived from an EMBL/GenBank/DDBJ whole genome shotgun (WGS) entry which is preliminary data.</text>
</comment>
<reference evidence="1" key="3">
    <citation type="submission" date="2019-03" db="EMBL/GenBank/DDBJ databases">
        <authorList>
            <person name="Whitman W."/>
            <person name="Huntemann M."/>
            <person name="Clum A."/>
            <person name="Pillay M."/>
            <person name="Palaniappan K."/>
            <person name="Varghese N."/>
            <person name="Mikhailova N."/>
            <person name="Stamatis D."/>
            <person name="Reddy T."/>
            <person name="Daum C."/>
            <person name="Shapiro N."/>
            <person name="Ivanova N."/>
            <person name="Kyrpides N."/>
            <person name="Woyke T."/>
        </authorList>
    </citation>
    <scope>NUCLEOTIDE SEQUENCE</scope>
    <source>
        <strain evidence="1">P5626</strain>
    </source>
</reference>
<organism evidence="2 4">
    <name type="scientific">Flavobacterium circumlabens</name>
    <dbReference type="NCBI Taxonomy" id="2133765"/>
    <lineage>
        <taxon>Bacteria</taxon>
        <taxon>Pseudomonadati</taxon>
        <taxon>Bacteroidota</taxon>
        <taxon>Flavobacteriia</taxon>
        <taxon>Flavobacteriales</taxon>
        <taxon>Flavobacteriaceae</taxon>
        <taxon>Flavobacterium</taxon>
    </lineage>
</organism>
<proteinExistence type="predicted"/>
<evidence type="ECO:0000313" key="1">
    <source>
        <dbReference type="EMBL" id="TCN60138.1"/>
    </source>
</evidence>
<dbReference type="Proteomes" id="UP000295270">
    <property type="component" value="Unassembled WGS sequence"/>
</dbReference>
<reference evidence="1 3" key="1">
    <citation type="journal article" date="2015" name="Stand. Genomic Sci.">
        <title>Genomic Encyclopedia of Bacterial and Archaeal Type Strains, Phase III: the genomes of soil and plant-associated and newly described type strains.</title>
        <authorList>
            <person name="Whitman W.B."/>
            <person name="Woyke T."/>
            <person name="Klenk H.P."/>
            <person name="Zhou Y."/>
            <person name="Lilburn T.G."/>
            <person name="Beck B.J."/>
            <person name="De Vos P."/>
            <person name="Vandamme P."/>
            <person name="Eisen J.A."/>
            <person name="Garrity G."/>
            <person name="Hugenholtz P."/>
            <person name="Kyrpides N.C."/>
        </authorList>
    </citation>
    <scope>NUCLEOTIDE SEQUENCE [LARGE SCALE GENOMIC DNA]</scope>
    <source>
        <strain evidence="1 3">P5626</strain>
    </source>
</reference>